<dbReference type="InterPro" id="IPR005905">
    <property type="entry name" value="D_ala_D_ala"/>
</dbReference>
<dbReference type="Pfam" id="PF07478">
    <property type="entry name" value="Dala_Dala_lig_C"/>
    <property type="match status" value="1"/>
</dbReference>
<evidence type="ECO:0000256" key="4">
    <source>
        <dbReference type="ARBA" id="ARBA00022598"/>
    </source>
</evidence>
<keyword evidence="3 10" id="KW-0963">Cytoplasm</keyword>
<evidence type="ECO:0000256" key="9">
    <source>
        <dbReference type="ARBA" id="ARBA00023316"/>
    </source>
</evidence>
<comment type="pathway">
    <text evidence="10">Cell wall biogenesis; peptidoglycan biosynthesis.</text>
</comment>
<keyword evidence="8 10" id="KW-0573">Peptidoglycan synthesis</keyword>
<dbReference type="NCBIfam" id="NF002378">
    <property type="entry name" value="PRK01372.1"/>
    <property type="match status" value="1"/>
</dbReference>
<comment type="similarity">
    <text evidence="2 10">Belongs to the D-alanine--D-alanine ligase family.</text>
</comment>
<dbReference type="EC" id="6.3.2.4" evidence="10"/>
<evidence type="ECO:0000256" key="8">
    <source>
        <dbReference type="ARBA" id="ARBA00022984"/>
    </source>
</evidence>
<dbReference type="Proteomes" id="UP001277761">
    <property type="component" value="Unassembled WGS sequence"/>
</dbReference>
<dbReference type="InterPro" id="IPR011761">
    <property type="entry name" value="ATP-grasp"/>
</dbReference>
<evidence type="ECO:0000256" key="5">
    <source>
        <dbReference type="ARBA" id="ARBA00022741"/>
    </source>
</evidence>
<gene>
    <name evidence="10" type="primary">ddl</name>
    <name evidence="13" type="ORF">SK069_19390</name>
</gene>
<dbReference type="Gene3D" id="3.30.1490.20">
    <property type="entry name" value="ATP-grasp fold, A domain"/>
    <property type="match status" value="1"/>
</dbReference>
<dbReference type="Gene3D" id="3.30.470.20">
    <property type="entry name" value="ATP-grasp fold, B domain"/>
    <property type="match status" value="1"/>
</dbReference>
<keyword evidence="4 10" id="KW-0436">Ligase</keyword>
<keyword evidence="14" id="KW-1185">Reference proteome</keyword>
<evidence type="ECO:0000256" key="3">
    <source>
        <dbReference type="ARBA" id="ARBA00022490"/>
    </source>
</evidence>
<evidence type="ECO:0000256" key="11">
    <source>
        <dbReference type="PROSITE-ProRule" id="PRU00409"/>
    </source>
</evidence>
<evidence type="ECO:0000259" key="12">
    <source>
        <dbReference type="PROSITE" id="PS50975"/>
    </source>
</evidence>
<dbReference type="EMBL" id="JAXAVX010000020">
    <property type="protein sequence ID" value="MDX8153770.1"/>
    <property type="molecule type" value="Genomic_DNA"/>
</dbReference>
<protein>
    <recommendedName>
        <fullName evidence="10">D-alanine--D-alanine ligase</fullName>
        <ecNumber evidence="10">6.3.2.4</ecNumber>
    </recommendedName>
    <alternativeName>
        <fullName evidence="10">D-Ala-D-Ala ligase</fullName>
    </alternativeName>
    <alternativeName>
        <fullName evidence="10">D-alanylalanine synthetase</fullName>
    </alternativeName>
</protein>
<sequence length="310" mass="32686">MSSSVIVACGGRSLERTISLQSGRRAAQALQQLGYETTVLDVDESFIPEVQQADPAFVFLALHGAGGEGGTAQDILGILDIPYTGSDAVSSALCLDKHLFKALCVLRGIPTPAWHAFTQQAFTEYGAGVALGPIAAQFPDGLVVKPASEGSSLGISIVRGEEHLRGAIVAALSYGDRVLLEEYIPGRELAVTVVGPATDPRVLPVIEIVYDDPLYSFAAHYEIGSAQVRAADLPPDLDATVRDVAARAYAAAGCRDYARVDIRLDDRGPWVLEINTAPGLTETGPTPAAADIADLSFTGLIETICRRVRG</sequence>
<dbReference type="InterPro" id="IPR013815">
    <property type="entry name" value="ATP_grasp_subdomain_1"/>
</dbReference>
<evidence type="ECO:0000313" key="13">
    <source>
        <dbReference type="EMBL" id="MDX8153770.1"/>
    </source>
</evidence>
<keyword evidence="6 11" id="KW-0067">ATP-binding</keyword>
<dbReference type="PIRSF" id="PIRSF039102">
    <property type="entry name" value="Ddl/VanB"/>
    <property type="match status" value="1"/>
</dbReference>
<dbReference type="HAMAP" id="MF_00047">
    <property type="entry name" value="Dala_Dala_lig"/>
    <property type="match status" value="1"/>
</dbReference>
<dbReference type="PANTHER" id="PTHR23132">
    <property type="entry name" value="D-ALANINE--D-ALANINE LIGASE"/>
    <property type="match status" value="1"/>
</dbReference>
<keyword evidence="7 10" id="KW-0133">Cell shape</keyword>
<accession>A0ABU4VSK1</accession>
<comment type="function">
    <text evidence="10">Cell wall formation.</text>
</comment>
<comment type="subcellular location">
    <subcellularLocation>
        <location evidence="1 10">Cytoplasm</location>
    </subcellularLocation>
</comment>
<dbReference type="PANTHER" id="PTHR23132:SF23">
    <property type="entry name" value="D-ALANINE--D-ALANINE LIGASE B"/>
    <property type="match status" value="1"/>
</dbReference>
<evidence type="ECO:0000256" key="10">
    <source>
        <dbReference type="HAMAP-Rule" id="MF_00047"/>
    </source>
</evidence>
<dbReference type="PROSITE" id="PS50975">
    <property type="entry name" value="ATP_GRASP"/>
    <property type="match status" value="1"/>
</dbReference>
<dbReference type="PROSITE" id="PS00844">
    <property type="entry name" value="DALA_DALA_LIGASE_2"/>
    <property type="match status" value="1"/>
</dbReference>
<organism evidence="13 14">
    <name type="scientific">Patulibacter brassicae</name>
    <dbReference type="NCBI Taxonomy" id="1705717"/>
    <lineage>
        <taxon>Bacteria</taxon>
        <taxon>Bacillati</taxon>
        <taxon>Actinomycetota</taxon>
        <taxon>Thermoleophilia</taxon>
        <taxon>Solirubrobacterales</taxon>
        <taxon>Patulibacteraceae</taxon>
        <taxon>Patulibacter</taxon>
    </lineage>
</organism>
<name>A0ABU4VSK1_9ACTN</name>
<keyword evidence="5 11" id="KW-0547">Nucleotide-binding</keyword>
<keyword evidence="9 10" id="KW-0961">Cell wall biogenesis/degradation</keyword>
<evidence type="ECO:0000256" key="2">
    <source>
        <dbReference type="ARBA" id="ARBA00010871"/>
    </source>
</evidence>
<dbReference type="InterPro" id="IPR011095">
    <property type="entry name" value="Dala_Dala_lig_C"/>
</dbReference>
<dbReference type="SUPFAM" id="SSF52440">
    <property type="entry name" value="PreATP-grasp domain"/>
    <property type="match status" value="1"/>
</dbReference>
<reference evidence="13 14" key="1">
    <citation type="submission" date="2023-11" db="EMBL/GenBank/DDBJ databases">
        <authorList>
            <person name="Xu M."/>
            <person name="Jiang T."/>
        </authorList>
    </citation>
    <scope>NUCLEOTIDE SEQUENCE [LARGE SCALE GENOMIC DNA]</scope>
    <source>
        <strain evidence="13 14">SD</strain>
    </source>
</reference>
<dbReference type="RefSeq" id="WP_319955919.1">
    <property type="nucleotide sequence ID" value="NZ_JAXAVX010000020.1"/>
</dbReference>
<evidence type="ECO:0000313" key="14">
    <source>
        <dbReference type="Proteomes" id="UP001277761"/>
    </source>
</evidence>
<dbReference type="InterPro" id="IPR016185">
    <property type="entry name" value="PreATP-grasp_dom_sf"/>
</dbReference>
<evidence type="ECO:0000256" key="7">
    <source>
        <dbReference type="ARBA" id="ARBA00022960"/>
    </source>
</evidence>
<feature type="domain" description="ATP-grasp" evidence="12">
    <location>
        <begin position="101"/>
        <end position="306"/>
    </location>
</feature>
<dbReference type="SUPFAM" id="SSF56059">
    <property type="entry name" value="Glutathione synthetase ATP-binding domain-like"/>
    <property type="match status" value="1"/>
</dbReference>
<comment type="caution">
    <text evidence="13">The sequence shown here is derived from an EMBL/GenBank/DDBJ whole genome shotgun (WGS) entry which is preliminary data.</text>
</comment>
<evidence type="ECO:0000256" key="6">
    <source>
        <dbReference type="ARBA" id="ARBA00022840"/>
    </source>
</evidence>
<dbReference type="InterPro" id="IPR000291">
    <property type="entry name" value="D-Ala_lig_Van_CS"/>
</dbReference>
<dbReference type="Gene3D" id="3.40.50.20">
    <property type="match status" value="1"/>
</dbReference>
<dbReference type="GO" id="GO:0008716">
    <property type="term" value="F:D-alanine-D-alanine ligase activity"/>
    <property type="evidence" value="ECO:0007669"/>
    <property type="project" value="UniProtKB-EC"/>
</dbReference>
<comment type="catalytic activity">
    <reaction evidence="10">
        <text>2 D-alanine + ATP = D-alanyl-D-alanine + ADP + phosphate + H(+)</text>
        <dbReference type="Rhea" id="RHEA:11224"/>
        <dbReference type="ChEBI" id="CHEBI:15378"/>
        <dbReference type="ChEBI" id="CHEBI:30616"/>
        <dbReference type="ChEBI" id="CHEBI:43474"/>
        <dbReference type="ChEBI" id="CHEBI:57416"/>
        <dbReference type="ChEBI" id="CHEBI:57822"/>
        <dbReference type="ChEBI" id="CHEBI:456216"/>
        <dbReference type="EC" id="6.3.2.4"/>
    </reaction>
</comment>
<evidence type="ECO:0000256" key="1">
    <source>
        <dbReference type="ARBA" id="ARBA00004496"/>
    </source>
</evidence>
<proteinExistence type="inferred from homology"/>